<evidence type="ECO:0000313" key="2">
    <source>
        <dbReference type="Proteomes" id="UP000004162"/>
    </source>
</evidence>
<name>Q0YTI7_9CHLB</name>
<evidence type="ECO:0000313" key="1">
    <source>
        <dbReference type="EMBL" id="EAT59652.1"/>
    </source>
</evidence>
<sequence length="92" mass="9934">MFALNQNAMLFTLKCGIVILFFISLFSNALAEQQVAVSTKVTISISESAIQYFKKQRMASVKATPDMTAPLPAVQDSSATPSGRLATFPAFL</sequence>
<protein>
    <submittedName>
        <fullName evidence="1">Uncharacterized protein</fullName>
    </submittedName>
</protein>
<comment type="caution">
    <text evidence="1">The sequence shown here is derived from an EMBL/GenBank/DDBJ whole genome shotgun (WGS) entry which is preliminary data.</text>
</comment>
<reference evidence="1 2" key="1">
    <citation type="submission" date="2006-07" db="EMBL/GenBank/DDBJ databases">
        <title>Annotation of the draft genome assembly of Chlorobium ferroxidans DSM 13031.</title>
        <authorList>
            <consortium name="US DOE Joint Genome Institute (JGI-ORNL)"/>
            <person name="Larimer F."/>
            <person name="Land M."/>
            <person name="Hauser L."/>
        </authorList>
    </citation>
    <scope>NUCLEOTIDE SEQUENCE [LARGE SCALE GENOMIC DNA]</scope>
    <source>
        <strain evidence="1 2">DSM 13031</strain>
    </source>
</reference>
<dbReference type="Proteomes" id="UP000004162">
    <property type="component" value="Unassembled WGS sequence"/>
</dbReference>
<proteinExistence type="predicted"/>
<dbReference type="EMBL" id="AASE01000003">
    <property type="protein sequence ID" value="EAT59652.1"/>
    <property type="molecule type" value="Genomic_DNA"/>
</dbReference>
<dbReference type="AlphaFoldDB" id="Q0YTI7"/>
<reference evidence="1 2" key="2">
    <citation type="submission" date="2006-07" db="EMBL/GenBank/DDBJ databases">
        <title>Sequencing of the draft genome and assembly of Chlorobium ferroxidans DSM 13031.</title>
        <authorList>
            <consortium name="US DOE Joint Genome Institute (JGI-PGF)"/>
            <person name="Copeland A."/>
            <person name="Lucas S."/>
            <person name="Lapidus A."/>
            <person name="Barry K."/>
            <person name="Glavina del Rio T."/>
            <person name="Dalin E."/>
            <person name="Tice H."/>
            <person name="Bruce D."/>
            <person name="Pitluck S."/>
            <person name="Richardson P."/>
        </authorList>
    </citation>
    <scope>NUCLEOTIDE SEQUENCE [LARGE SCALE GENOMIC DNA]</scope>
    <source>
        <strain evidence="1 2">DSM 13031</strain>
    </source>
</reference>
<gene>
    <name evidence="1" type="ORF">CferDRAFT_1659</name>
</gene>
<organism evidence="1 2">
    <name type="scientific">Chlorobium ferrooxidans DSM 13031</name>
    <dbReference type="NCBI Taxonomy" id="377431"/>
    <lineage>
        <taxon>Bacteria</taxon>
        <taxon>Pseudomonadati</taxon>
        <taxon>Chlorobiota</taxon>
        <taxon>Chlorobiia</taxon>
        <taxon>Chlorobiales</taxon>
        <taxon>Chlorobiaceae</taxon>
        <taxon>Chlorobium/Pelodictyon group</taxon>
        <taxon>Chlorobium</taxon>
    </lineage>
</organism>
<keyword evidence="2" id="KW-1185">Reference proteome</keyword>
<accession>Q0YTI7</accession>